<dbReference type="Pfam" id="PF05443">
    <property type="entry name" value="ROS_MUCR"/>
    <property type="match status" value="1"/>
</dbReference>
<dbReference type="GO" id="GO:0003677">
    <property type="term" value="F:DNA binding"/>
    <property type="evidence" value="ECO:0007669"/>
    <property type="project" value="UniProtKB-KW"/>
</dbReference>
<evidence type="ECO:0000256" key="2">
    <source>
        <dbReference type="ARBA" id="ARBA00023015"/>
    </source>
</evidence>
<dbReference type="InterPro" id="IPR008807">
    <property type="entry name" value="ROS_MUCR"/>
</dbReference>
<organism evidence="5 6">
    <name type="scientific">Pseudorhizobium flavum</name>
    <dbReference type="NCBI Taxonomy" id="1335061"/>
    <lineage>
        <taxon>Bacteria</taxon>
        <taxon>Pseudomonadati</taxon>
        <taxon>Pseudomonadota</taxon>
        <taxon>Alphaproteobacteria</taxon>
        <taxon>Hyphomicrobiales</taxon>
        <taxon>Rhizobiaceae</taxon>
        <taxon>Rhizobium/Agrobacterium group</taxon>
        <taxon>Pseudorhizobium</taxon>
    </lineage>
</organism>
<dbReference type="EMBL" id="JACHEJ010000003">
    <property type="protein sequence ID" value="MBB6179994.1"/>
    <property type="molecule type" value="Genomic_DNA"/>
</dbReference>
<dbReference type="Gene3D" id="1.10.10.1550">
    <property type="entry name" value="ROS/MUCR transcriptional regulator protein"/>
    <property type="match status" value="1"/>
</dbReference>
<dbReference type="GO" id="GO:0008270">
    <property type="term" value="F:zinc ion binding"/>
    <property type="evidence" value="ECO:0007669"/>
    <property type="project" value="InterPro"/>
</dbReference>
<evidence type="ECO:0000256" key="4">
    <source>
        <dbReference type="ARBA" id="ARBA00023163"/>
    </source>
</evidence>
<name>A0A7W9YX54_9HYPH</name>
<comment type="similarity">
    <text evidence="1">Belongs to the ros/MucR family.</text>
</comment>
<keyword evidence="3" id="KW-0238">DNA-binding</keyword>
<evidence type="ECO:0000313" key="5">
    <source>
        <dbReference type="EMBL" id="MBB6179994.1"/>
    </source>
</evidence>
<comment type="caution">
    <text evidence="5">The sequence shown here is derived from an EMBL/GenBank/DDBJ whole genome shotgun (WGS) entry which is preliminary data.</text>
</comment>
<evidence type="ECO:0000256" key="3">
    <source>
        <dbReference type="ARBA" id="ARBA00023125"/>
    </source>
</evidence>
<reference evidence="5 6" key="1">
    <citation type="submission" date="2020-08" db="EMBL/GenBank/DDBJ databases">
        <title>Genomic Encyclopedia of Type Strains, Phase IV (KMG-IV): sequencing the most valuable type-strain genomes for metagenomic binning, comparative biology and taxonomic classification.</title>
        <authorList>
            <person name="Goeker M."/>
        </authorList>
    </citation>
    <scope>NUCLEOTIDE SEQUENCE [LARGE SCALE GENOMIC DNA]</scope>
    <source>
        <strain evidence="5 6">DSM 102134</strain>
    </source>
</reference>
<accession>A0A7W9YX54</accession>
<evidence type="ECO:0000313" key="6">
    <source>
        <dbReference type="Proteomes" id="UP000535501"/>
    </source>
</evidence>
<dbReference type="AlphaFoldDB" id="A0A7W9YX54"/>
<protein>
    <submittedName>
        <fullName evidence="5">Putative transcriptional regulator</fullName>
    </submittedName>
</protein>
<dbReference type="InterPro" id="IPR041920">
    <property type="entry name" value="ROS/MUCR_sf"/>
</dbReference>
<evidence type="ECO:0000256" key="1">
    <source>
        <dbReference type="ARBA" id="ARBA00007031"/>
    </source>
</evidence>
<keyword evidence="2" id="KW-0805">Transcription regulation</keyword>
<keyword evidence="4" id="KW-0804">Transcription</keyword>
<keyword evidence="6" id="KW-1185">Reference proteome</keyword>
<gene>
    <name evidence="5" type="ORF">HNQ75_001962</name>
</gene>
<dbReference type="Proteomes" id="UP000535501">
    <property type="component" value="Unassembled WGS sequence"/>
</dbReference>
<sequence>MHNHDPNEHLAELTAGIVSAYLNKNVVSTAALVSLIESVQETLAKLDRSEAPPGPKITSPAKNMKKTVRREAIMCLECGKHFKSLRRHLAVHHNLSPGAYRHKWALGSDYPMVAPAYAERRSQLARDMGLGGTSRR</sequence>
<dbReference type="GO" id="GO:0006355">
    <property type="term" value="P:regulation of DNA-templated transcription"/>
    <property type="evidence" value="ECO:0007669"/>
    <property type="project" value="InterPro"/>
</dbReference>
<proteinExistence type="inferred from homology"/>